<dbReference type="InterPro" id="IPR036179">
    <property type="entry name" value="Ig-like_dom_sf"/>
</dbReference>
<dbReference type="SMART" id="SM00409">
    <property type="entry name" value="IG"/>
    <property type="match status" value="3"/>
</dbReference>
<dbReference type="SMART" id="SM00408">
    <property type="entry name" value="IGc2"/>
    <property type="match status" value="3"/>
</dbReference>
<feature type="domain" description="Ig-like" evidence="2">
    <location>
        <begin position="207"/>
        <end position="284"/>
    </location>
</feature>
<feature type="domain" description="Ig-like" evidence="2">
    <location>
        <begin position="13"/>
        <end position="105"/>
    </location>
</feature>
<feature type="domain" description="Ig-like" evidence="2">
    <location>
        <begin position="110"/>
        <end position="202"/>
    </location>
</feature>
<dbReference type="GO" id="GO:0007411">
    <property type="term" value="P:axon guidance"/>
    <property type="evidence" value="ECO:0007669"/>
    <property type="project" value="TreeGrafter"/>
</dbReference>
<evidence type="ECO:0000256" key="1">
    <source>
        <dbReference type="ARBA" id="ARBA00023319"/>
    </source>
</evidence>
<dbReference type="PROSITE" id="PS50835">
    <property type="entry name" value="IG_LIKE"/>
    <property type="match status" value="3"/>
</dbReference>
<dbReference type="CDD" id="cd20958">
    <property type="entry name" value="IgI_5_Dscam"/>
    <property type="match status" value="1"/>
</dbReference>
<dbReference type="Proteomes" id="UP000719412">
    <property type="component" value="Unassembled WGS sequence"/>
</dbReference>
<dbReference type="PANTHER" id="PTHR10075">
    <property type="entry name" value="BASIGIN RELATED"/>
    <property type="match status" value="1"/>
</dbReference>
<dbReference type="Pfam" id="PF13927">
    <property type="entry name" value="Ig_3"/>
    <property type="match status" value="2"/>
</dbReference>
<dbReference type="FunFam" id="2.60.40.10:FF:000333">
    <property type="entry name" value="Down syndrome cell adhesion molecule"/>
    <property type="match status" value="2"/>
</dbReference>
<proteinExistence type="predicted"/>
<dbReference type="Gene3D" id="2.60.40.10">
    <property type="entry name" value="Immunoglobulins"/>
    <property type="match status" value="3"/>
</dbReference>
<dbReference type="GO" id="GO:0098632">
    <property type="term" value="F:cell-cell adhesion mediator activity"/>
    <property type="evidence" value="ECO:0007669"/>
    <property type="project" value="TreeGrafter"/>
</dbReference>
<dbReference type="AlphaFoldDB" id="A0A8J6HHU3"/>
<gene>
    <name evidence="3" type="ORF">GEV33_007720</name>
</gene>
<sequence length="353" mass="38813">MILQLQLHGVFIPELKGMPYIRLIPKVTAVAGEALQLKCPVAGYPIEEIHWERGGRELPDDLRQKVLKEGTLVISPVEKKADSGVYTCWARNKQGHSARRSGEVNVIVPPKVSPFYVEDTLHIGDRASLTCSVTKGDLPLTISWLKDGRNVQPAHMVSITQVDQFTSILVIEKLSPEHNGNYSCVVRNLAAEVSHTHQLVVNDGLSEGMRTRTVCGVSSGDPPLVVSWLKDGQPLTPSLGVNVSALDPYSSLLSISSLDSRHSGDFTCVASNPAAEVRYTAKLQVKGNHPACLLPPITPHYTFRCFGTCVNWNPQVKNDVSCTRQQCTYLVKLRSERVSQIYNQLTILQLGLS</sequence>
<evidence type="ECO:0000313" key="4">
    <source>
        <dbReference type="Proteomes" id="UP000719412"/>
    </source>
</evidence>
<accession>A0A8J6HHU3</accession>
<evidence type="ECO:0000259" key="2">
    <source>
        <dbReference type="PROSITE" id="PS50835"/>
    </source>
</evidence>
<organism evidence="3 4">
    <name type="scientific">Tenebrio molitor</name>
    <name type="common">Yellow mealworm beetle</name>
    <dbReference type="NCBI Taxonomy" id="7067"/>
    <lineage>
        <taxon>Eukaryota</taxon>
        <taxon>Metazoa</taxon>
        <taxon>Ecdysozoa</taxon>
        <taxon>Arthropoda</taxon>
        <taxon>Hexapoda</taxon>
        <taxon>Insecta</taxon>
        <taxon>Pterygota</taxon>
        <taxon>Neoptera</taxon>
        <taxon>Endopterygota</taxon>
        <taxon>Coleoptera</taxon>
        <taxon>Polyphaga</taxon>
        <taxon>Cucujiformia</taxon>
        <taxon>Tenebrionidae</taxon>
        <taxon>Tenebrio</taxon>
    </lineage>
</organism>
<dbReference type="InterPro" id="IPR003598">
    <property type="entry name" value="Ig_sub2"/>
</dbReference>
<dbReference type="Pfam" id="PF07679">
    <property type="entry name" value="I-set"/>
    <property type="match status" value="1"/>
</dbReference>
<dbReference type="GO" id="GO:0030424">
    <property type="term" value="C:axon"/>
    <property type="evidence" value="ECO:0007669"/>
    <property type="project" value="TreeGrafter"/>
</dbReference>
<protein>
    <recommendedName>
        <fullName evidence="2">Ig-like domain-containing protein</fullName>
    </recommendedName>
</protein>
<dbReference type="SUPFAM" id="SSF48726">
    <property type="entry name" value="Immunoglobulin"/>
    <property type="match status" value="3"/>
</dbReference>
<dbReference type="PANTHER" id="PTHR10075:SF100">
    <property type="entry name" value="FASCICLIN-2"/>
    <property type="match status" value="1"/>
</dbReference>
<comment type="caution">
    <text evidence="3">The sequence shown here is derived from an EMBL/GenBank/DDBJ whole genome shotgun (WGS) entry which is preliminary data.</text>
</comment>
<evidence type="ECO:0000313" key="3">
    <source>
        <dbReference type="EMBL" id="KAH0815071.1"/>
    </source>
</evidence>
<dbReference type="GO" id="GO:0070593">
    <property type="term" value="P:dendrite self-avoidance"/>
    <property type="evidence" value="ECO:0007669"/>
    <property type="project" value="TreeGrafter"/>
</dbReference>
<dbReference type="InterPro" id="IPR013098">
    <property type="entry name" value="Ig_I-set"/>
</dbReference>
<reference evidence="3" key="2">
    <citation type="submission" date="2021-08" db="EMBL/GenBank/DDBJ databases">
        <authorList>
            <person name="Eriksson T."/>
        </authorList>
    </citation>
    <scope>NUCLEOTIDE SEQUENCE</scope>
    <source>
        <strain evidence="3">Stoneville</strain>
        <tissue evidence="3">Whole head</tissue>
    </source>
</reference>
<keyword evidence="1" id="KW-0393">Immunoglobulin domain</keyword>
<dbReference type="EMBL" id="JABDTM020023605">
    <property type="protein sequence ID" value="KAH0815071.1"/>
    <property type="molecule type" value="Genomic_DNA"/>
</dbReference>
<dbReference type="InterPro" id="IPR007110">
    <property type="entry name" value="Ig-like_dom"/>
</dbReference>
<dbReference type="InterPro" id="IPR003599">
    <property type="entry name" value="Ig_sub"/>
</dbReference>
<dbReference type="GO" id="GO:0007156">
    <property type="term" value="P:homophilic cell adhesion via plasma membrane adhesion molecules"/>
    <property type="evidence" value="ECO:0007669"/>
    <property type="project" value="TreeGrafter"/>
</dbReference>
<reference evidence="3" key="1">
    <citation type="journal article" date="2020" name="J Insects Food Feed">
        <title>The yellow mealworm (Tenebrio molitor) genome: a resource for the emerging insects as food and feed industry.</title>
        <authorList>
            <person name="Eriksson T."/>
            <person name="Andere A."/>
            <person name="Kelstrup H."/>
            <person name="Emery V."/>
            <person name="Picard C."/>
        </authorList>
    </citation>
    <scope>NUCLEOTIDE SEQUENCE</scope>
    <source>
        <strain evidence="3">Stoneville</strain>
        <tissue evidence="3">Whole head</tissue>
    </source>
</reference>
<dbReference type="GO" id="GO:0005886">
    <property type="term" value="C:plasma membrane"/>
    <property type="evidence" value="ECO:0007669"/>
    <property type="project" value="TreeGrafter"/>
</dbReference>
<name>A0A8J6HHU3_TENMO</name>
<keyword evidence="4" id="KW-1185">Reference proteome</keyword>
<dbReference type="FunFam" id="2.60.40.10:FF:001035">
    <property type="entry name" value="Down syndrome cell adhesion molecule-like protein Dscam2"/>
    <property type="match status" value="1"/>
</dbReference>
<dbReference type="InterPro" id="IPR013783">
    <property type="entry name" value="Ig-like_fold"/>
</dbReference>